<sequence length="93" mass="10604">MVAGTVFFAVHLWWHDSKRKRQQGDPLTEAYVEAAHAYIAGPAGWNDMLRQRVLCTCHRDSWRMENATICLGCLRYMCYQVGRRCSCGGHVVG</sequence>
<dbReference type="Proteomes" id="UP001500037">
    <property type="component" value="Unassembled WGS sequence"/>
</dbReference>
<keyword evidence="2" id="KW-1185">Reference proteome</keyword>
<proteinExistence type="predicted"/>
<reference evidence="1 2" key="1">
    <citation type="journal article" date="2019" name="Int. J. Syst. Evol. Microbiol.">
        <title>The Global Catalogue of Microorganisms (GCM) 10K type strain sequencing project: providing services to taxonomists for standard genome sequencing and annotation.</title>
        <authorList>
            <consortium name="The Broad Institute Genomics Platform"/>
            <consortium name="The Broad Institute Genome Sequencing Center for Infectious Disease"/>
            <person name="Wu L."/>
            <person name="Ma J."/>
        </authorList>
    </citation>
    <scope>NUCLEOTIDE SEQUENCE [LARGE SCALE GENOMIC DNA]</scope>
    <source>
        <strain evidence="1 2">JCM 13004</strain>
    </source>
</reference>
<gene>
    <name evidence="1" type="ORF">GCM10009665_28380</name>
</gene>
<organism evidence="1 2">
    <name type="scientific">Kitasatospora nipponensis</name>
    <dbReference type="NCBI Taxonomy" id="258049"/>
    <lineage>
        <taxon>Bacteria</taxon>
        <taxon>Bacillati</taxon>
        <taxon>Actinomycetota</taxon>
        <taxon>Actinomycetes</taxon>
        <taxon>Kitasatosporales</taxon>
        <taxon>Streptomycetaceae</taxon>
        <taxon>Kitasatospora</taxon>
    </lineage>
</organism>
<evidence type="ECO:0000313" key="2">
    <source>
        <dbReference type="Proteomes" id="UP001500037"/>
    </source>
</evidence>
<dbReference type="EMBL" id="BAAALF010000040">
    <property type="protein sequence ID" value="GAA1236546.1"/>
    <property type="molecule type" value="Genomic_DNA"/>
</dbReference>
<evidence type="ECO:0000313" key="1">
    <source>
        <dbReference type="EMBL" id="GAA1236546.1"/>
    </source>
</evidence>
<protein>
    <submittedName>
        <fullName evidence="1">Uncharacterized protein</fullName>
    </submittedName>
</protein>
<name>A0ABN1W9N6_9ACTN</name>
<accession>A0ABN1W9N6</accession>
<comment type="caution">
    <text evidence="1">The sequence shown here is derived from an EMBL/GenBank/DDBJ whole genome shotgun (WGS) entry which is preliminary data.</text>
</comment>